<sequence length="718" mass="81873">MADGHKGQSSSSDPRQQEYAISSIFAKAQKKFGRALIGGKVSGARIYFVPEDTWKTMKESSVTEYREGDGPETRGDGRAVFVVFMIDELVPNTVTPEAGKSVIVRVGWIYSILKSLANISDFSPSEQPSYGNGMKRSRKIVNVLADPSDKLFDIVLHLMDFRLDLEGFMRNYRVLASNGRVIHPLAVLGELSDGDVLRISKIIRMGDGRALSVDEHMRNAIRGLKNQGNTCFMNSGLQCLMNCWKLTEYFISREYESHLEKHKPDHVSLANAYYDLVAQVHDGGTHPITPAGIKRSLGSIYEEYKGSDEQDTVEFITKMLDTLHEGLSTKIECQKKKEGRGWWDYSKSIVTDLFFFCLRSTLSCRACGRSKASVEPAMCLSLPVPHPMEHKNDIVLFYESSRKQPIKIYTDSSICIKELKKLLGTKYGVLGRIACIWYDGSRNMVEAPNDAILRNIPQALFCYEYFEGIEYCWIHLKIKKLFIDRSLQFNILIKAFAYSEPLMLLEVRRALIYLVQKESQDLLEDEDISPYVKLELPGRASKEAARDFPVVIGVSRAHGGRKLLNPLCDPLDMIQAIRPPMPTLNYCIDKFLEKEDLHPSELLYCEGCGEKKMFSKKIDLESLPTYLIIQLKRFQYVNSFPMKISTLVEYPLDEFRIGDAEYRVIGVCNHDSETVTSSGHYVSYLWKDGWYLCNDQKIERVDKIKKEHTYVLFLERCG</sequence>
<dbReference type="Gene3D" id="3.90.70.10">
    <property type="entry name" value="Cysteine proteinases"/>
    <property type="match status" value="2"/>
</dbReference>
<dbReference type="GO" id="GO:0004843">
    <property type="term" value="F:cysteine-type deubiquitinase activity"/>
    <property type="evidence" value="ECO:0007669"/>
    <property type="project" value="UniProtKB-EC"/>
</dbReference>
<dbReference type="EC" id="3.4.19.12" evidence="3"/>
<evidence type="ECO:0000256" key="5">
    <source>
        <dbReference type="ARBA" id="ARBA00022786"/>
    </source>
</evidence>
<keyword evidence="4" id="KW-0645">Protease</keyword>
<organism evidence="9 10">
    <name type="scientific">Encephalitozoon hellem</name>
    <name type="common">Microsporidian parasite</name>
    <dbReference type="NCBI Taxonomy" id="27973"/>
    <lineage>
        <taxon>Eukaryota</taxon>
        <taxon>Fungi</taxon>
        <taxon>Fungi incertae sedis</taxon>
        <taxon>Microsporidia</taxon>
        <taxon>Unikaryonidae</taxon>
        <taxon>Encephalitozoon</taxon>
    </lineage>
</organism>
<dbReference type="SUPFAM" id="SSF54001">
    <property type="entry name" value="Cysteine proteinases"/>
    <property type="match status" value="1"/>
</dbReference>
<evidence type="ECO:0000313" key="10">
    <source>
        <dbReference type="Proteomes" id="UP001059546"/>
    </source>
</evidence>
<dbReference type="PANTHER" id="PTHR21646">
    <property type="entry name" value="UBIQUITIN CARBOXYL-TERMINAL HYDROLASE"/>
    <property type="match status" value="1"/>
</dbReference>
<dbReference type="InterPro" id="IPR018200">
    <property type="entry name" value="USP_CS"/>
</dbReference>
<evidence type="ECO:0000256" key="7">
    <source>
        <dbReference type="ARBA" id="ARBA00022807"/>
    </source>
</evidence>
<keyword evidence="5" id="KW-0833">Ubl conjugation pathway</keyword>
<keyword evidence="6 9" id="KW-0378">Hydrolase</keyword>
<dbReference type="PROSITE" id="PS50235">
    <property type="entry name" value="USP_3"/>
    <property type="match status" value="1"/>
</dbReference>
<evidence type="ECO:0000259" key="8">
    <source>
        <dbReference type="PROSITE" id="PS50235"/>
    </source>
</evidence>
<evidence type="ECO:0000256" key="1">
    <source>
        <dbReference type="ARBA" id="ARBA00000707"/>
    </source>
</evidence>
<evidence type="ECO:0000313" key="9">
    <source>
        <dbReference type="EMBL" id="UTX43382.1"/>
    </source>
</evidence>
<proteinExistence type="inferred from homology"/>
<dbReference type="Proteomes" id="UP001059546">
    <property type="component" value="Chromosome VI"/>
</dbReference>
<comment type="similarity">
    <text evidence="2">Belongs to the peptidase C19 family.</text>
</comment>
<dbReference type="Pfam" id="PF00443">
    <property type="entry name" value="UCH"/>
    <property type="match status" value="1"/>
</dbReference>
<dbReference type="InterPro" id="IPR038765">
    <property type="entry name" value="Papain-like_cys_pep_sf"/>
</dbReference>
<evidence type="ECO:0000256" key="6">
    <source>
        <dbReference type="ARBA" id="ARBA00022801"/>
    </source>
</evidence>
<feature type="domain" description="USP" evidence="8">
    <location>
        <begin position="222"/>
        <end position="717"/>
    </location>
</feature>
<dbReference type="EMBL" id="CP075152">
    <property type="protein sequence ID" value="UTX43382.1"/>
    <property type="molecule type" value="Genomic_DNA"/>
</dbReference>
<evidence type="ECO:0000256" key="4">
    <source>
        <dbReference type="ARBA" id="ARBA00022670"/>
    </source>
</evidence>
<dbReference type="GO" id="GO:0006508">
    <property type="term" value="P:proteolysis"/>
    <property type="evidence" value="ECO:0007669"/>
    <property type="project" value="UniProtKB-KW"/>
</dbReference>
<dbReference type="InterPro" id="IPR028889">
    <property type="entry name" value="USP"/>
</dbReference>
<name>A0A9Q9CA65_ENCHE</name>
<accession>A0A9Q9CA65</accession>
<dbReference type="GO" id="GO:0016579">
    <property type="term" value="P:protein deubiquitination"/>
    <property type="evidence" value="ECO:0007669"/>
    <property type="project" value="InterPro"/>
</dbReference>
<keyword evidence="7" id="KW-0788">Thiol protease</keyword>
<evidence type="ECO:0000256" key="3">
    <source>
        <dbReference type="ARBA" id="ARBA00012759"/>
    </source>
</evidence>
<comment type="catalytic activity">
    <reaction evidence="1">
        <text>Thiol-dependent hydrolysis of ester, thioester, amide, peptide and isopeptide bonds formed by the C-terminal Gly of ubiquitin (a 76-residue protein attached to proteins as an intracellular targeting signal).</text>
        <dbReference type="EC" id="3.4.19.12"/>
    </reaction>
</comment>
<dbReference type="InterPro" id="IPR050185">
    <property type="entry name" value="Ub_carboxyl-term_hydrolase"/>
</dbReference>
<reference evidence="9" key="1">
    <citation type="submission" date="2022-08" db="EMBL/GenBank/DDBJ databases">
        <title>Encephalitozoon hellem ATCC 50604 Complete Genome.</title>
        <authorList>
            <person name="Mascarenhas dos Santos A.C."/>
            <person name="Julian A.T."/>
            <person name="Pombert J.-F."/>
        </authorList>
    </citation>
    <scope>NUCLEOTIDE SEQUENCE</scope>
    <source>
        <strain evidence="9">ATCC 50604</strain>
    </source>
</reference>
<evidence type="ECO:0000256" key="2">
    <source>
        <dbReference type="ARBA" id="ARBA00009085"/>
    </source>
</evidence>
<protein>
    <recommendedName>
        <fullName evidence="3">ubiquitinyl hydrolase 1</fullName>
        <ecNumber evidence="3">3.4.19.12</ecNumber>
    </recommendedName>
</protein>
<dbReference type="AlphaFoldDB" id="A0A9Q9CA65"/>
<dbReference type="InterPro" id="IPR001394">
    <property type="entry name" value="Peptidase_C19_UCH"/>
</dbReference>
<gene>
    <name evidence="9" type="ORF">GPU96_06g11310</name>
</gene>
<dbReference type="PROSITE" id="PS00972">
    <property type="entry name" value="USP_1"/>
    <property type="match status" value="1"/>
</dbReference>
<dbReference type="PANTHER" id="PTHR21646:SF24">
    <property type="entry name" value="UBIQUITIN CARBOXYL-TERMINAL HYDROLASE"/>
    <property type="match status" value="1"/>
</dbReference>